<gene>
    <name evidence="1" type="ORF">METZ01_LOCUS35954</name>
</gene>
<dbReference type="EMBL" id="UINC01001536">
    <property type="protein sequence ID" value="SUZ83100.1"/>
    <property type="molecule type" value="Genomic_DNA"/>
</dbReference>
<name>A0A381QVC3_9ZZZZ</name>
<accession>A0A381QVC3</accession>
<proteinExistence type="predicted"/>
<dbReference type="AlphaFoldDB" id="A0A381QVC3"/>
<reference evidence="1" key="1">
    <citation type="submission" date="2018-05" db="EMBL/GenBank/DDBJ databases">
        <authorList>
            <person name="Lanie J.A."/>
            <person name="Ng W.-L."/>
            <person name="Kazmierczak K.M."/>
            <person name="Andrzejewski T.M."/>
            <person name="Davidsen T.M."/>
            <person name="Wayne K.J."/>
            <person name="Tettelin H."/>
            <person name="Glass J.I."/>
            <person name="Rusch D."/>
            <person name="Podicherti R."/>
            <person name="Tsui H.-C.T."/>
            <person name="Winkler M.E."/>
        </authorList>
    </citation>
    <scope>NUCLEOTIDE SEQUENCE</scope>
</reference>
<organism evidence="1">
    <name type="scientific">marine metagenome</name>
    <dbReference type="NCBI Taxonomy" id="408172"/>
    <lineage>
        <taxon>unclassified sequences</taxon>
        <taxon>metagenomes</taxon>
        <taxon>ecological metagenomes</taxon>
    </lineage>
</organism>
<protein>
    <submittedName>
        <fullName evidence="1">Uncharacterized protein</fullName>
    </submittedName>
</protein>
<evidence type="ECO:0000313" key="1">
    <source>
        <dbReference type="EMBL" id="SUZ83100.1"/>
    </source>
</evidence>
<feature type="non-terminal residue" evidence="1">
    <location>
        <position position="1"/>
    </location>
</feature>
<sequence length="130" mass="15167">VANAPLSDSQTIKTVGSGVHVRIMGWWPFKRKSGSFDNEPHIRGSRLWIQDLREVCELCFDNRAEGQRRIRQMQVEWRDAHEEGEVDDALLQGLDRRAFRLLRADESEWVRWLDEDGFWKPGWGSGEATE</sequence>